<gene>
    <name evidence="5" type="ORF">FISHEDRAFT_76909</name>
</gene>
<feature type="compositionally biased region" description="Low complexity" evidence="4">
    <location>
        <begin position="607"/>
        <end position="616"/>
    </location>
</feature>
<dbReference type="PIRSF" id="PIRSF000422">
    <property type="entry name" value="N-terminal-AcTrfase-A_aux_su"/>
    <property type="match status" value="1"/>
</dbReference>
<reference evidence="5 6" key="1">
    <citation type="journal article" date="2015" name="Fungal Genet. Biol.">
        <title>Evolution of novel wood decay mechanisms in Agaricales revealed by the genome sequences of Fistulina hepatica and Cylindrobasidium torrendii.</title>
        <authorList>
            <person name="Floudas D."/>
            <person name="Held B.W."/>
            <person name="Riley R."/>
            <person name="Nagy L.G."/>
            <person name="Koehler G."/>
            <person name="Ransdell A.S."/>
            <person name="Younus H."/>
            <person name="Chow J."/>
            <person name="Chiniquy J."/>
            <person name="Lipzen A."/>
            <person name="Tritt A."/>
            <person name="Sun H."/>
            <person name="Haridas S."/>
            <person name="LaButti K."/>
            <person name="Ohm R.A."/>
            <person name="Kues U."/>
            <person name="Blanchette R.A."/>
            <person name="Grigoriev I.V."/>
            <person name="Minto R.E."/>
            <person name="Hibbett D.S."/>
        </authorList>
    </citation>
    <scope>NUCLEOTIDE SEQUENCE [LARGE SCALE GENOMIC DNA]</scope>
    <source>
        <strain evidence="5 6">ATCC 64428</strain>
    </source>
</reference>
<evidence type="ECO:0000313" key="6">
    <source>
        <dbReference type="Proteomes" id="UP000054144"/>
    </source>
</evidence>
<keyword evidence="2 3" id="KW-0802">TPR repeat</keyword>
<keyword evidence="6" id="KW-1185">Reference proteome</keyword>
<dbReference type="InterPro" id="IPR021183">
    <property type="entry name" value="NatA_aux_su"/>
</dbReference>
<dbReference type="Gene3D" id="1.25.40.1010">
    <property type="match status" value="1"/>
</dbReference>
<sequence length="858" mass="96598">MSRVQGIPPKRALASKESSLFKDLLAQYEARQLKKGLKTADNILKKYPEHGETLCMKGLLLVNMGKRDEGAELVKQGVRLDLTSHIVWHVYGLVQKSDKNYEEALKSYAQALKFDKDNYSILRDAAQLQAQLGLYDSLVETRFTILSHRPNLRQHWVGLAVAHHLNGNLAKADKVLEHYENTLKSVPDYDVEYSETLLYHIHILEQMGAYERALKLLDVNAKSRAIVDRTAIMEYRARLLSKLDLEASGYAWRSLIDRNAECRDYYVGYFASKNVPLGAHPTIHYGTSPEALKILQELSSQMPRARLPQRLALDISSNDEFRELAKAYLQAGLEKGIPSLFADLKPLYHDESKRQTLEELVQELRDAFSPGSSTSEPSAYIWALYYLGQHHLHLARYQRALEIFDTAISHTPSLPELYMAKARVLKRAGDPYGATRIMEDARFLDGQDRFLNTKSAKYRLRAGMNDEASNLLGLFTKKDAPSPGADLEEMQSMLYLVEDGDAHHRNGKLNLALKRYLSIRRTFDEIEDDLFDFHGYALRKFTLIAYTNMLSWGSRLRSHPAYVHAAIAASRIFIAVHDDPSIATALASGPRSGAEKKAKKKAKKAAQKQVDAKASAVTENGELPRPKDDDPDGMKALQCEDPLERAAKLLQPLQMLSSDKAYSLAKNMDVWTTIYDVSVRRKKYLQAVKALNHIRSIDAEHPGLHLRMVDLKHTVSKLPQAPPQPIGPALAKAVISFIPDEISLETFNSQYLQKHSMSAPAILACAEVQHKLSTPREDMENTVFTALGPDVHLSIEDALACFKFLSSIQSSRADEFRAACNNRFELATMFKTSEEQAKLRLEVLSPSKDKAENVTEVL</sequence>
<feature type="compositionally biased region" description="Basic residues" evidence="4">
    <location>
        <begin position="597"/>
        <end position="606"/>
    </location>
</feature>
<dbReference type="Gene3D" id="1.25.40.1040">
    <property type="match status" value="1"/>
</dbReference>
<name>A0A0D7A1Z7_9AGAR</name>
<evidence type="ECO:0000256" key="2">
    <source>
        <dbReference type="ARBA" id="ARBA00022803"/>
    </source>
</evidence>
<keyword evidence="5" id="KW-0808">Transferase</keyword>
<dbReference type="AlphaFoldDB" id="A0A0D7A1Z7"/>
<dbReference type="Proteomes" id="UP000054144">
    <property type="component" value="Unassembled WGS sequence"/>
</dbReference>
<feature type="repeat" description="TPR" evidence="3">
    <location>
        <begin position="381"/>
        <end position="414"/>
    </location>
</feature>
<dbReference type="OrthoDB" id="10263032at2759"/>
<feature type="repeat" description="TPR" evidence="3">
    <location>
        <begin position="85"/>
        <end position="118"/>
    </location>
</feature>
<feature type="region of interest" description="Disordered" evidence="4">
    <location>
        <begin position="587"/>
        <end position="636"/>
    </location>
</feature>
<dbReference type="EMBL" id="KN882062">
    <property type="protein sequence ID" value="KIY45057.1"/>
    <property type="molecule type" value="Genomic_DNA"/>
</dbReference>
<dbReference type="GO" id="GO:0031415">
    <property type="term" value="C:NatA complex"/>
    <property type="evidence" value="ECO:0007669"/>
    <property type="project" value="TreeGrafter"/>
</dbReference>
<dbReference type="GO" id="GO:0016740">
    <property type="term" value="F:transferase activity"/>
    <property type="evidence" value="ECO:0007669"/>
    <property type="project" value="UniProtKB-KW"/>
</dbReference>
<accession>A0A0D7A1Z7</accession>
<dbReference type="PANTHER" id="PTHR22767:SF2">
    <property type="entry name" value="N(ALPHA)-ACETYLTRANSFERASE 15_16, ISOFORM A"/>
    <property type="match status" value="1"/>
</dbReference>
<dbReference type="SUPFAM" id="SSF48452">
    <property type="entry name" value="TPR-like"/>
    <property type="match status" value="2"/>
</dbReference>
<organism evidence="5 6">
    <name type="scientific">Fistulina hepatica ATCC 64428</name>
    <dbReference type="NCBI Taxonomy" id="1128425"/>
    <lineage>
        <taxon>Eukaryota</taxon>
        <taxon>Fungi</taxon>
        <taxon>Dikarya</taxon>
        <taxon>Basidiomycota</taxon>
        <taxon>Agaricomycotina</taxon>
        <taxon>Agaricomycetes</taxon>
        <taxon>Agaricomycetidae</taxon>
        <taxon>Agaricales</taxon>
        <taxon>Fistulinaceae</taxon>
        <taxon>Fistulina</taxon>
    </lineage>
</organism>
<dbReference type="Pfam" id="PF12569">
    <property type="entry name" value="NatA_aux_su"/>
    <property type="match status" value="1"/>
</dbReference>
<evidence type="ECO:0000256" key="4">
    <source>
        <dbReference type="SAM" id="MobiDB-lite"/>
    </source>
</evidence>
<proteinExistence type="predicted"/>
<dbReference type="PANTHER" id="PTHR22767">
    <property type="entry name" value="N-TERMINAL ACETYLTRANSFERASE-RELATED"/>
    <property type="match status" value="1"/>
</dbReference>
<evidence type="ECO:0000256" key="1">
    <source>
        <dbReference type="ARBA" id="ARBA00022737"/>
    </source>
</evidence>
<protein>
    <submittedName>
        <fullName evidence="5">N-terminal acetyltransferase A, auxiliary subunit</fullName>
    </submittedName>
</protein>
<dbReference type="InterPro" id="IPR011990">
    <property type="entry name" value="TPR-like_helical_dom_sf"/>
</dbReference>
<keyword evidence="1" id="KW-0677">Repeat</keyword>
<dbReference type="SMART" id="SM00028">
    <property type="entry name" value="TPR"/>
    <property type="match status" value="4"/>
</dbReference>
<evidence type="ECO:0000313" key="5">
    <source>
        <dbReference type="EMBL" id="KIY45057.1"/>
    </source>
</evidence>
<dbReference type="InterPro" id="IPR019734">
    <property type="entry name" value="TPR_rpt"/>
</dbReference>
<evidence type="ECO:0000256" key="3">
    <source>
        <dbReference type="PROSITE-ProRule" id="PRU00339"/>
    </source>
</evidence>
<dbReference type="PROSITE" id="PS50005">
    <property type="entry name" value="TPR"/>
    <property type="match status" value="2"/>
</dbReference>